<evidence type="ECO:0000313" key="1">
    <source>
        <dbReference type="EMBL" id="QDU23867.1"/>
    </source>
</evidence>
<evidence type="ECO:0008006" key="3">
    <source>
        <dbReference type="Google" id="ProtNLM"/>
    </source>
</evidence>
<dbReference type="Proteomes" id="UP000319576">
    <property type="component" value="Chromosome"/>
</dbReference>
<dbReference type="EMBL" id="CP036273">
    <property type="protein sequence ID" value="QDU23867.1"/>
    <property type="molecule type" value="Genomic_DNA"/>
</dbReference>
<evidence type="ECO:0000313" key="2">
    <source>
        <dbReference type="Proteomes" id="UP000319576"/>
    </source>
</evidence>
<organism evidence="1 2">
    <name type="scientific">Urbifossiella limnaea</name>
    <dbReference type="NCBI Taxonomy" id="2528023"/>
    <lineage>
        <taxon>Bacteria</taxon>
        <taxon>Pseudomonadati</taxon>
        <taxon>Planctomycetota</taxon>
        <taxon>Planctomycetia</taxon>
        <taxon>Gemmatales</taxon>
        <taxon>Gemmataceae</taxon>
        <taxon>Urbifossiella</taxon>
    </lineage>
</organism>
<dbReference type="AlphaFoldDB" id="A0A517Y288"/>
<dbReference type="OrthoDB" id="3078209at2"/>
<proteinExistence type="predicted"/>
<name>A0A517Y288_9BACT</name>
<keyword evidence="2" id="KW-1185">Reference proteome</keyword>
<accession>A0A517Y288</accession>
<gene>
    <name evidence="1" type="ORF">ETAA1_58770</name>
</gene>
<sequence>MPDDDTICLNGINALTGEYLVAPLTVEEAGRRAAGGAAPTAERAGWLRRLAKKLTGKFFGLPADVDPTDLAQAGWGVVFAKETPEDVRAALKPLLDRRAGQAGPLFRALELLPGETREAWLARHKVHGSDVNPAAVPYYLLLVGTPEQIPFEFQYLLDIDYAVGRVSFDDPADYGRYAAAVVASETAEAAPPAREVVYWGTRHPMDRATQLSADKLIAPLAGAGTTDPTVAEKYGFRTRSFRAADATKANLRAALDARPALLFTASHGMGGWPKGDPRQRPASGALLCQDWPGYGAVSADHYLAAADLGPDTRLDGTIAVVFACYGAGTPRYDPFLTAPAGGPVEVAEAPFVSALGQRLLAAGALAVVGHIDRAWGYSLEAKGAGAQIQPFRNMLARVLRGDPVGQGTIDFSQRFATYSAELLNRLDPTAPGARSAADPKLAQAWVERNDAQSYVVLGDPAVRVRKDGA</sequence>
<dbReference type="RefSeq" id="WP_145244079.1">
    <property type="nucleotide sequence ID" value="NZ_CP036273.1"/>
</dbReference>
<dbReference type="KEGG" id="uli:ETAA1_58770"/>
<reference evidence="1 2" key="1">
    <citation type="submission" date="2019-02" db="EMBL/GenBank/DDBJ databases">
        <title>Deep-cultivation of Planctomycetes and their phenomic and genomic characterization uncovers novel biology.</title>
        <authorList>
            <person name="Wiegand S."/>
            <person name="Jogler M."/>
            <person name="Boedeker C."/>
            <person name="Pinto D."/>
            <person name="Vollmers J."/>
            <person name="Rivas-Marin E."/>
            <person name="Kohn T."/>
            <person name="Peeters S.H."/>
            <person name="Heuer A."/>
            <person name="Rast P."/>
            <person name="Oberbeckmann S."/>
            <person name="Bunk B."/>
            <person name="Jeske O."/>
            <person name="Meyerdierks A."/>
            <person name="Storesund J.E."/>
            <person name="Kallscheuer N."/>
            <person name="Luecker S."/>
            <person name="Lage O.M."/>
            <person name="Pohl T."/>
            <person name="Merkel B.J."/>
            <person name="Hornburger P."/>
            <person name="Mueller R.-W."/>
            <person name="Bruemmer F."/>
            <person name="Labrenz M."/>
            <person name="Spormann A.M."/>
            <person name="Op den Camp H."/>
            <person name="Overmann J."/>
            <person name="Amann R."/>
            <person name="Jetten M.S.M."/>
            <person name="Mascher T."/>
            <person name="Medema M.H."/>
            <person name="Devos D.P."/>
            <person name="Kaster A.-K."/>
            <person name="Ovreas L."/>
            <person name="Rohde M."/>
            <person name="Galperin M.Y."/>
            <person name="Jogler C."/>
        </authorList>
    </citation>
    <scope>NUCLEOTIDE SEQUENCE [LARGE SCALE GENOMIC DNA]</scope>
    <source>
        <strain evidence="1 2">ETA_A1</strain>
    </source>
</reference>
<protein>
    <recommendedName>
        <fullName evidence="3">Gingipain domain-containing protein</fullName>
    </recommendedName>
</protein>